<keyword evidence="2 5" id="KW-0812">Transmembrane</keyword>
<feature type="transmembrane region" description="Helical" evidence="5">
    <location>
        <begin position="116"/>
        <end position="137"/>
    </location>
</feature>
<keyword evidence="7" id="KW-1185">Reference proteome</keyword>
<organism evidence="6 7">
    <name type="scientific">Sediminibacillus dalangtanensis</name>
    <dbReference type="NCBI Taxonomy" id="2729421"/>
    <lineage>
        <taxon>Bacteria</taxon>
        <taxon>Bacillati</taxon>
        <taxon>Bacillota</taxon>
        <taxon>Bacilli</taxon>
        <taxon>Bacillales</taxon>
        <taxon>Bacillaceae</taxon>
        <taxon>Sediminibacillus</taxon>
    </lineage>
</organism>
<evidence type="ECO:0000313" key="6">
    <source>
        <dbReference type="EMBL" id="QTN01044.1"/>
    </source>
</evidence>
<evidence type="ECO:0000313" key="7">
    <source>
        <dbReference type="Proteomes" id="UP000665043"/>
    </source>
</evidence>
<evidence type="ECO:0000256" key="1">
    <source>
        <dbReference type="ARBA" id="ARBA00004141"/>
    </source>
</evidence>
<feature type="transmembrane region" description="Helical" evidence="5">
    <location>
        <begin position="38"/>
        <end position="56"/>
    </location>
</feature>
<keyword evidence="4 5" id="KW-0472">Membrane</keyword>
<dbReference type="Proteomes" id="UP000665043">
    <property type="component" value="Chromosome"/>
</dbReference>
<gene>
    <name evidence="6" type="ORF">ERJ70_18160</name>
</gene>
<keyword evidence="3 5" id="KW-1133">Transmembrane helix</keyword>
<proteinExistence type="predicted"/>
<protein>
    <recommendedName>
        <fullName evidence="8">Voltage-gated potassium channel</fullName>
    </recommendedName>
</protein>
<evidence type="ECO:0000256" key="2">
    <source>
        <dbReference type="ARBA" id="ARBA00022692"/>
    </source>
</evidence>
<evidence type="ECO:0000256" key="4">
    <source>
        <dbReference type="ARBA" id="ARBA00023136"/>
    </source>
</evidence>
<dbReference type="SUPFAM" id="SSF81324">
    <property type="entry name" value="Voltage-gated potassium channels"/>
    <property type="match status" value="1"/>
</dbReference>
<dbReference type="EMBL" id="CP046956">
    <property type="protein sequence ID" value="QTN01044.1"/>
    <property type="molecule type" value="Genomic_DNA"/>
</dbReference>
<accession>A0ABX7VWY1</accession>
<dbReference type="Gene3D" id="1.20.120.350">
    <property type="entry name" value="Voltage-gated potassium channels. Chain C"/>
    <property type="match status" value="1"/>
</dbReference>
<name>A0ABX7VWY1_9BACI</name>
<reference evidence="6 7" key="1">
    <citation type="submission" date="2019-12" db="EMBL/GenBank/DDBJ databases">
        <title>The whole genome sequencing of a strain isolated from a Mars analog, Dalangtan Playa.</title>
        <authorList>
            <person name="Huang T."/>
        </authorList>
    </citation>
    <scope>NUCLEOTIDE SEQUENCE [LARGE SCALE GENOMIC DNA]</scope>
    <source>
        <strain evidence="6 7">DP4-553-S</strain>
    </source>
</reference>
<dbReference type="RefSeq" id="WP_209366164.1">
    <property type="nucleotide sequence ID" value="NZ_CP046956.1"/>
</dbReference>
<sequence length="217" mass="25166">MAILQTKSKKQLIYEMFMIILAACSVATIWQSTQYDSYIIWVTWAIFFVDFVYRFLRSKHKWQFIKSNPFLLIAAIPLDAVFQFARLARILHLLRLKTITKYYTKPFLKVLRRQHIGAIFSVTMVLVFVSIIPLYYFEPGLSSYWEALLGSLMSLAFFGQADFDPTTAIGQVTVVLLTIVGVILHGLVISTAFDYIYHAPFVKKIMQRRKEKEKQAS</sequence>
<feature type="transmembrane region" description="Helical" evidence="5">
    <location>
        <begin position="12"/>
        <end position="32"/>
    </location>
</feature>
<dbReference type="Gene3D" id="1.10.287.70">
    <property type="match status" value="1"/>
</dbReference>
<feature type="transmembrane region" description="Helical" evidence="5">
    <location>
        <begin position="173"/>
        <end position="197"/>
    </location>
</feature>
<evidence type="ECO:0000256" key="5">
    <source>
        <dbReference type="SAM" id="Phobius"/>
    </source>
</evidence>
<evidence type="ECO:0008006" key="8">
    <source>
        <dbReference type="Google" id="ProtNLM"/>
    </source>
</evidence>
<dbReference type="InterPro" id="IPR027359">
    <property type="entry name" value="Volt_channel_dom_sf"/>
</dbReference>
<comment type="subcellular location">
    <subcellularLocation>
        <location evidence="1">Membrane</location>
        <topology evidence="1">Multi-pass membrane protein</topology>
    </subcellularLocation>
</comment>
<evidence type="ECO:0000256" key="3">
    <source>
        <dbReference type="ARBA" id="ARBA00022989"/>
    </source>
</evidence>